<dbReference type="GO" id="GO:0004198">
    <property type="term" value="F:calcium-dependent cysteine-type endopeptidase activity"/>
    <property type="evidence" value="ECO:0007669"/>
    <property type="project" value="UniProtKB-EC"/>
</dbReference>
<dbReference type="Gene3D" id="3.90.70.10">
    <property type="entry name" value="Cysteine proteinases"/>
    <property type="match status" value="1"/>
</dbReference>
<dbReference type="InterPro" id="IPR036181">
    <property type="entry name" value="MIT_dom_sf"/>
</dbReference>
<comment type="similarity">
    <text evidence="1">Belongs to the peptidase C2 family.</text>
</comment>
<dbReference type="InterPro" id="IPR036213">
    <property type="entry name" value="Calpain_III_sf"/>
</dbReference>
<dbReference type="InterPro" id="IPR051297">
    <property type="entry name" value="PalB/RIM13"/>
</dbReference>
<feature type="active site" evidence="5 6">
    <location>
        <position position="456"/>
    </location>
</feature>
<dbReference type="CTD" id="8238720"/>
<proteinExistence type="inferred from homology"/>
<dbReference type="STRING" id="121224.E0VVS6"/>
<dbReference type="Pfam" id="PF01067">
    <property type="entry name" value="Calpain_III"/>
    <property type="match status" value="1"/>
</dbReference>
<reference evidence="9" key="2">
    <citation type="submission" date="2007-04" db="EMBL/GenBank/DDBJ databases">
        <title>The genome of the human body louse.</title>
        <authorList>
            <consortium name="The Human Body Louse Genome Consortium"/>
            <person name="Kirkness E."/>
            <person name="Walenz B."/>
            <person name="Hass B."/>
            <person name="Bruggner R."/>
            <person name="Strausberg R."/>
        </authorList>
    </citation>
    <scope>NUCLEOTIDE SEQUENCE</scope>
    <source>
        <strain evidence="9">USDA</strain>
    </source>
</reference>
<dbReference type="InterPro" id="IPR038765">
    <property type="entry name" value="Papain-like_cys_pep_sf"/>
</dbReference>
<dbReference type="SMART" id="SM00720">
    <property type="entry name" value="calpain_III"/>
    <property type="match status" value="1"/>
</dbReference>
<dbReference type="VEuPathDB" id="VectorBase:PHUM467380"/>
<dbReference type="OrthoDB" id="167576at2759"/>
<name>E0VVS6_PEDHC</name>
<dbReference type="EnsemblMetazoa" id="PHUM467380-RA">
    <property type="protein sequence ID" value="PHUM467380-PA"/>
    <property type="gene ID" value="PHUM467380"/>
</dbReference>
<feature type="region of interest" description="Disordered" evidence="7">
    <location>
        <begin position="165"/>
        <end position="188"/>
    </location>
</feature>
<dbReference type="InParanoid" id="E0VVS6"/>
<dbReference type="PANTHER" id="PTHR46143">
    <property type="entry name" value="CALPAIN-7"/>
    <property type="match status" value="1"/>
</dbReference>
<dbReference type="Pfam" id="PF04212">
    <property type="entry name" value="MIT"/>
    <property type="match status" value="1"/>
</dbReference>
<evidence type="ECO:0000313" key="9">
    <source>
        <dbReference type="EMBL" id="EEB17482.1"/>
    </source>
</evidence>
<evidence type="ECO:0000313" key="11">
    <source>
        <dbReference type="Proteomes" id="UP000009046"/>
    </source>
</evidence>
<dbReference type="PROSITE" id="PS50203">
    <property type="entry name" value="CALPAIN_CAT"/>
    <property type="match status" value="1"/>
</dbReference>
<dbReference type="SUPFAM" id="SSF49758">
    <property type="entry name" value="Calpain large subunit, middle domain (domain III)"/>
    <property type="match status" value="2"/>
</dbReference>
<dbReference type="Proteomes" id="UP000009046">
    <property type="component" value="Unassembled WGS sequence"/>
</dbReference>
<gene>
    <name evidence="10" type="primary">8238720</name>
    <name evidence="9" type="ORF">Phum_PHUM467380</name>
</gene>
<keyword evidence="4 6" id="KW-0788">Thiol protease</keyword>
<dbReference type="KEGG" id="phu:Phum_PHUM467380"/>
<evidence type="ECO:0000256" key="3">
    <source>
        <dbReference type="ARBA" id="ARBA00022801"/>
    </source>
</evidence>
<feature type="domain" description="Calpain catalytic" evidence="8">
    <location>
        <begin position="234"/>
        <end position="538"/>
    </location>
</feature>
<dbReference type="EMBL" id="AAZO01005679">
    <property type="status" value="NOT_ANNOTATED_CDS"/>
    <property type="molecule type" value="Genomic_DNA"/>
</dbReference>
<dbReference type="SUPFAM" id="SSF54001">
    <property type="entry name" value="Cysteine proteinases"/>
    <property type="match status" value="1"/>
</dbReference>
<dbReference type="Gene3D" id="2.60.120.380">
    <property type="match status" value="2"/>
</dbReference>
<dbReference type="SMART" id="SM00745">
    <property type="entry name" value="MIT"/>
    <property type="match status" value="2"/>
</dbReference>
<dbReference type="SUPFAM" id="SSF116846">
    <property type="entry name" value="MIT domain"/>
    <property type="match status" value="2"/>
</dbReference>
<dbReference type="InterPro" id="IPR022684">
    <property type="entry name" value="Calpain_cysteine_protease"/>
</dbReference>
<feature type="active site" evidence="5 6">
    <location>
        <position position="288"/>
    </location>
</feature>
<dbReference type="GeneID" id="8238720"/>
<evidence type="ECO:0000256" key="7">
    <source>
        <dbReference type="SAM" id="MobiDB-lite"/>
    </source>
</evidence>
<dbReference type="EC" id="3.4.22.52" evidence="9"/>
<dbReference type="InterPro" id="IPR001300">
    <property type="entry name" value="Peptidase_C2_calpain_cat"/>
</dbReference>
<dbReference type="CDD" id="cd00044">
    <property type="entry name" value="CysPc"/>
    <property type="match status" value="1"/>
</dbReference>
<reference evidence="10" key="3">
    <citation type="submission" date="2021-02" db="UniProtKB">
        <authorList>
            <consortium name="EnsemblMetazoa"/>
        </authorList>
    </citation>
    <scope>IDENTIFICATION</scope>
    <source>
        <strain evidence="10">USDA</strain>
    </source>
</reference>
<organism>
    <name type="scientific">Pediculus humanus subsp. corporis</name>
    <name type="common">Body louse</name>
    <dbReference type="NCBI Taxonomy" id="121224"/>
    <lineage>
        <taxon>Eukaryota</taxon>
        <taxon>Metazoa</taxon>
        <taxon>Ecdysozoa</taxon>
        <taxon>Arthropoda</taxon>
        <taxon>Hexapoda</taxon>
        <taxon>Insecta</taxon>
        <taxon>Pterygota</taxon>
        <taxon>Neoptera</taxon>
        <taxon>Paraneoptera</taxon>
        <taxon>Psocodea</taxon>
        <taxon>Troctomorpha</taxon>
        <taxon>Phthiraptera</taxon>
        <taxon>Anoplura</taxon>
        <taxon>Pediculidae</taxon>
        <taxon>Pediculus</taxon>
    </lineage>
</organism>
<reference evidence="9" key="1">
    <citation type="submission" date="2007-04" db="EMBL/GenBank/DDBJ databases">
        <title>Annotation of Pediculus humanus corporis strain USDA.</title>
        <authorList>
            <person name="Kirkness E."/>
            <person name="Hannick L."/>
            <person name="Hass B."/>
            <person name="Bruggner R."/>
            <person name="Lawson D."/>
            <person name="Bidwell S."/>
            <person name="Joardar V."/>
            <person name="Caler E."/>
            <person name="Walenz B."/>
            <person name="Inman J."/>
            <person name="Schobel S."/>
            <person name="Galinsky K."/>
            <person name="Amedeo P."/>
            <person name="Strausberg R."/>
        </authorList>
    </citation>
    <scope>NUCLEOTIDE SEQUENCE</scope>
    <source>
        <strain evidence="9">USDA</strain>
    </source>
</reference>
<dbReference type="InterPro" id="IPR022683">
    <property type="entry name" value="Calpain_III"/>
</dbReference>
<dbReference type="Gene3D" id="1.20.58.80">
    <property type="entry name" value="Phosphotransferase system, lactose/cellobiose-type IIA subunit"/>
    <property type="match status" value="2"/>
</dbReference>
<dbReference type="HOGENOM" id="CLU_006770_2_0_1"/>
<feature type="active site" evidence="5 6">
    <location>
        <position position="476"/>
    </location>
</feature>
<dbReference type="GO" id="GO:0006508">
    <property type="term" value="P:proteolysis"/>
    <property type="evidence" value="ECO:0007669"/>
    <property type="project" value="UniProtKB-KW"/>
</dbReference>
<evidence type="ECO:0000256" key="1">
    <source>
        <dbReference type="ARBA" id="ARBA00007623"/>
    </source>
</evidence>
<evidence type="ECO:0000256" key="4">
    <source>
        <dbReference type="ARBA" id="ARBA00022807"/>
    </source>
</evidence>
<dbReference type="RefSeq" id="XP_002430220.1">
    <property type="nucleotide sequence ID" value="XM_002430175.1"/>
</dbReference>
<dbReference type="Pfam" id="PF00648">
    <property type="entry name" value="Peptidase_C2"/>
    <property type="match status" value="1"/>
</dbReference>
<dbReference type="OMA" id="GDYRRGC"/>
<evidence type="ECO:0000256" key="6">
    <source>
        <dbReference type="PROSITE-ProRule" id="PRU00239"/>
    </source>
</evidence>
<keyword evidence="3 6" id="KW-0378">Hydrolase</keyword>
<dbReference type="PRINTS" id="PR00704">
    <property type="entry name" value="CALPAIN"/>
</dbReference>
<dbReference type="AlphaFoldDB" id="E0VVS6"/>
<keyword evidence="11" id="KW-1185">Reference proteome</keyword>
<evidence type="ECO:0000259" key="8">
    <source>
        <dbReference type="PROSITE" id="PS50203"/>
    </source>
</evidence>
<dbReference type="SMART" id="SM00230">
    <property type="entry name" value="CysPc"/>
    <property type="match status" value="1"/>
</dbReference>
<dbReference type="eggNOG" id="KOG0045">
    <property type="taxonomic scope" value="Eukaryota"/>
</dbReference>
<protein>
    <submittedName>
        <fullName evidence="9 10">Calpain-7, putative</fullName>
        <ecNumber evidence="9">3.4.22.52</ecNumber>
    </submittedName>
</protein>
<dbReference type="EMBL" id="DS235813">
    <property type="protein sequence ID" value="EEB17482.1"/>
    <property type="molecule type" value="Genomic_DNA"/>
</dbReference>
<evidence type="ECO:0000256" key="2">
    <source>
        <dbReference type="ARBA" id="ARBA00022670"/>
    </source>
</evidence>
<dbReference type="InterPro" id="IPR022682">
    <property type="entry name" value="Calpain_domain_III"/>
</dbReference>
<dbReference type="MEROPS" id="C02.029"/>
<keyword evidence="2 6" id="KW-0645">Protease</keyword>
<dbReference type="PANTHER" id="PTHR46143:SF1">
    <property type="entry name" value="CALPAIN-7"/>
    <property type="match status" value="1"/>
</dbReference>
<dbReference type="InterPro" id="IPR007330">
    <property type="entry name" value="MIT_dom"/>
</dbReference>
<accession>E0VVS6</accession>
<sequence>MSNNIENAFISSQRAISFDKRGNIQAAIYYYNEAIRYLQIGINSNYDDENDTTEWKNALEKYQERLKTLQEISASGTLSSSQSISQQILQRCNFLFSQALDADERDHKDIAVELYSQTAEYALTQKGECDEIVQQKIVTRAKQAIERAEEIKGISLNKINFSPKTSTSVPKGEETNANKRSTLHRGSSAHLQITGGSAILSDEEKRVLLLTSKINNIDYVPFMDIDLKERFQYAIPFSDRDGFLKLSSKQRANFAKWSRPEDICNEPKMILSSGLDYHSIKQTVISDCSFVASLAVSALYEQRFKKKLISTIIYPRNKNKEPIYNPFGKYMIKIHLNGVPRKIVIDDTLPVGHNGELLCSYSTNSGELWVSLLEKAYMKVMGGYDFPGSNSNIDLHALTGWIPERIAIRKNEEDFNSKAIFNMLEERLHNGHCLGTVATGHLPDMEAERTGLVPTHAYAILNIKSIKGTMLMQLKNPWSHIRWRGNFSELDVLHWTPELQKALNFDPENASMFDNGIFWIDYESILNFFDVFYINWNPELFSYTYCIHESWQAGVGPAKDVYNMGENPQYKLHIPGEKTGSVWVLLTRHITDVEDFKDNQEFITLLVYKNKGKRVYYPRDPPPYIDGVRINSPHYLCKILLTGEGERTYTLVISQYEKMNNIYYTLRAYSTLPFTLNKINNIWNFTETMSGQWIGKTAGGCTNNPSTYTDNPCFQIKIDSNQSNNTLLIDLKGPRQYQIGFDVYCMFASDETVKEAFGKKSSGPYRSGFVIMEMDMVPPGVFNLIPSTYYPGSEGPFILTIKSSCPISLSRIK</sequence>
<evidence type="ECO:0000313" key="10">
    <source>
        <dbReference type="EnsemblMetazoa" id="PHUM467380-PA"/>
    </source>
</evidence>
<evidence type="ECO:0000256" key="5">
    <source>
        <dbReference type="PIRSR" id="PIRSR622684-1"/>
    </source>
</evidence>